<comment type="similarity">
    <text evidence="1">Belongs to the 1-acyl-sn-glycerol-3-phosphate acyltransferase family.</text>
</comment>
<keyword evidence="4" id="KW-1133">Transmembrane helix</keyword>
<feature type="transmembrane region" description="Helical" evidence="4">
    <location>
        <begin position="20"/>
        <end position="40"/>
    </location>
</feature>
<comment type="caution">
    <text evidence="6">The sequence shown here is derived from an EMBL/GenBank/DDBJ whole genome shotgun (WGS) entry which is preliminary data.</text>
</comment>
<dbReference type="InterPro" id="IPR032098">
    <property type="entry name" value="Acyltransf_C"/>
</dbReference>
<protein>
    <recommendedName>
        <fullName evidence="5">Acyltransferase C-terminal domain-containing protein</fullName>
    </recommendedName>
</protein>
<keyword evidence="2" id="KW-0808">Transferase</keyword>
<dbReference type="GO" id="GO:0005783">
    <property type="term" value="C:endoplasmic reticulum"/>
    <property type="evidence" value="ECO:0007669"/>
    <property type="project" value="TreeGrafter"/>
</dbReference>
<keyword evidence="3" id="KW-0012">Acyltransferase</keyword>
<evidence type="ECO:0000313" key="7">
    <source>
        <dbReference type="Proteomes" id="UP000274822"/>
    </source>
</evidence>
<evidence type="ECO:0000256" key="1">
    <source>
        <dbReference type="ARBA" id="ARBA00008655"/>
    </source>
</evidence>
<dbReference type="AlphaFoldDB" id="A0A433PER7"/>
<dbReference type="PANTHER" id="PTHR10983">
    <property type="entry name" value="1-ACYLGLYCEROL-3-PHOSPHATE ACYLTRANSFERASE-RELATED"/>
    <property type="match status" value="1"/>
</dbReference>
<reference evidence="6 7" key="1">
    <citation type="journal article" date="2018" name="New Phytol.">
        <title>Phylogenomics of Endogonaceae and evolution of mycorrhizas within Mucoromycota.</title>
        <authorList>
            <person name="Chang Y."/>
            <person name="Desiro A."/>
            <person name="Na H."/>
            <person name="Sandor L."/>
            <person name="Lipzen A."/>
            <person name="Clum A."/>
            <person name="Barry K."/>
            <person name="Grigoriev I.V."/>
            <person name="Martin F.M."/>
            <person name="Stajich J.E."/>
            <person name="Smith M.E."/>
            <person name="Bonito G."/>
            <person name="Spatafora J.W."/>
        </authorList>
    </citation>
    <scope>NUCLEOTIDE SEQUENCE [LARGE SCALE GENOMIC DNA]</scope>
    <source>
        <strain evidence="6 7">AD002</strain>
    </source>
</reference>
<gene>
    <name evidence="6" type="ORF">BC938DRAFT_476734</name>
</gene>
<dbReference type="GO" id="GO:0036149">
    <property type="term" value="P:phosphatidylinositol acyl-chain remodeling"/>
    <property type="evidence" value="ECO:0007669"/>
    <property type="project" value="TreeGrafter"/>
</dbReference>
<dbReference type="GO" id="GO:0016746">
    <property type="term" value="F:acyltransferase activity"/>
    <property type="evidence" value="ECO:0007669"/>
    <property type="project" value="UniProtKB-KW"/>
</dbReference>
<name>A0A433PER7_9FUNG</name>
<dbReference type="PANTHER" id="PTHR10983:SF16">
    <property type="entry name" value="LYSOCARDIOLIPIN ACYLTRANSFERASE 1"/>
    <property type="match status" value="1"/>
</dbReference>
<proteinExistence type="inferred from homology"/>
<evidence type="ECO:0000256" key="4">
    <source>
        <dbReference type="SAM" id="Phobius"/>
    </source>
</evidence>
<dbReference type="EMBL" id="RBNJ01024827">
    <property type="protein sequence ID" value="RUS15999.1"/>
    <property type="molecule type" value="Genomic_DNA"/>
</dbReference>
<keyword evidence="4" id="KW-0812">Transmembrane</keyword>
<keyword evidence="7" id="KW-1185">Reference proteome</keyword>
<accession>A0A433PER7</accession>
<sequence>MTSPFHPLTILRFSISISVLFFQSALIVAAQFLGFVVWPFSRKLFRSYIRHTMELWTLHLVALNQYFAPSKLVLTVDESITRETVRLEDGIIVERDEGIETILKRDGKGRILGLKNMPWRVVLMANHQARCLPCQCPRIRQNHSKRRSQVDADIRMAMIIFDFIFLKRKWSADRPIIESNLQRSATKSQPLWLIVFPEGTVISESNRKKSKSFAEKNDLTDLTYSLLPRSTGLNLCTTTLTPSVDYVYDLTIGYDGIKPGEIPEKVYTLRRIYFQGMYPKRVHVHLRRFPLASLPTEDAAYATWLRDRWAEKDTLLAHFYAHGAFPGEERAAPARAKVRSEWTPEGDEVVIVEREEGEAVHVSATMEPKLNSLLDLTQVWFCLLPYLPIVQFIRQYWHAVAAIEAATAAAEAA</sequence>
<dbReference type="Pfam" id="PF16076">
    <property type="entry name" value="Acyltransf_C"/>
    <property type="match status" value="1"/>
</dbReference>
<evidence type="ECO:0000259" key="5">
    <source>
        <dbReference type="Pfam" id="PF16076"/>
    </source>
</evidence>
<evidence type="ECO:0000313" key="6">
    <source>
        <dbReference type="EMBL" id="RUS15999.1"/>
    </source>
</evidence>
<evidence type="ECO:0000256" key="2">
    <source>
        <dbReference type="ARBA" id="ARBA00022679"/>
    </source>
</evidence>
<dbReference type="Proteomes" id="UP000274822">
    <property type="component" value="Unassembled WGS sequence"/>
</dbReference>
<feature type="domain" description="Acyltransferase C-terminal" evidence="5">
    <location>
        <begin position="274"/>
        <end position="333"/>
    </location>
</feature>
<organism evidence="6 7">
    <name type="scientific">Jimgerdemannia flammicorona</name>
    <dbReference type="NCBI Taxonomy" id="994334"/>
    <lineage>
        <taxon>Eukaryota</taxon>
        <taxon>Fungi</taxon>
        <taxon>Fungi incertae sedis</taxon>
        <taxon>Mucoromycota</taxon>
        <taxon>Mucoromycotina</taxon>
        <taxon>Endogonomycetes</taxon>
        <taxon>Endogonales</taxon>
        <taxon>Endogonaceae</taxon>
        <taxon>Jimgerdemannia</taxon>
    </lineage>
</organism>
<dbReference type="CDD" id="cd07990">
    <property type="entry name" value="LPLAT_LCLAT1-like"/>
    <property type="match status" value="1"/>
</dbReference>
<keyword evidence="4" id="KW-0472">Membrane</keyword>
<evidence type="ECO:0000256" key="3">
    <source>
        <dbReference type="ARBA" id="ARBA00023315"/>
    </source>
</evidence>